<dbReference type="OrthoDB" id="1110367at2"/>
<name>A0A3G2L5C4_9FLAO</name>
<dbReference type="AlphaFoldDB" id="A0A3G2L5C4"/>
<dbReference type="PROSITE" id="PS51257">
    <property type="entry name" value="PROKAR_LIPOPROTEIN"/>
    <property type="match status" value="1"/>
</dbReference>
<sequence length="177" mass="20747">MKSTKIIAILILAFSSCSDQNTEINELQEQEKEIDELIIGTWHVYNISVLDKNRKELELPGYLSIECDAITKYKFLRNGEFIMEDLTTWHEKYNQENQIIGGTCDKDDEGGGFDSGNWYIDFDENGEKILDINWVYKSLAEDGTLWQPEFLSQDTFLISDFDTDDEKYYLTYYERIP</sequence>
<keyword evidence="2" id="KW-1185">Reference proteome</keyword>
<dbReference type="RefSeq" id="WP_121848490.1">
    <property type="nucleotide sequence ID" value="NZ_CP032050.1"/>
</dbReference>
<accession>A0A3G2L5C4</accession>
<dbReference type="KEGG" id="emar:D1013_08925"/>
<protein>
    <recommendedName>
        <fullName evidence="3">Lipocalin-like domain-containing protein</fullName>
    </recommendedName>
</protein>
<dbReference type="Proteomes" id="UP000276309">
    <property type="component" value="Chromosome"/>
</dbReference>
<evidence type="ECO:0008006" key="3">
    <source>
        <dbReference type="Google" id="ProtNLM"/>
    </source>
</evidence>
<organism evidence="1 2">
    <name type="scientific">Euzebyella marina</name>
    <dbReference type="NCBI Taxonomy" id="1761453"/>
    <lineage>
        <taxon>Bacteria</taxon>
        <taxon>Pseudomonadati</taxon>
        <taxon>Bacteroidota</taxon>
        <taxon>Flavobacteriia</taxon>
        <taxon>Flavobacteriales</taxon>
        <taxon>Flavobacteriaceae</taxon>
        <taxon>Euzebyella</taxon>
    </lineage>
</organism>
<dbReference type="EMBL" id="CP032050">
    <property type="protein sequence ID" value="AYN67474.1"/>
    <property type="molecule type" value="Genomic_DNA"/>
</dbReference>
<proteinExistence type="predicted"/>
<evidence type="ECO:0000313" key="1">
    <source>
        <dbReference type="EMBL" id="AYN67474.1"/>
    </source>
</evidence>
<evidence type="ECO:0000313" key="2">
    <source>
        <dbReference type="Proteomes" id="UP000276309"/>
    </source>
</evidence>
<reference evidence="1 2" key="1">
    <citation type="submission" date="2018-08" db="EMBL/GenBank/DDBJ databases">
        <title>The reduced genetic potential of extracellular carbohydrate catabolism in Euzebyella marina RN62, a Flavobacteriia bacterium isolated from the hadal water.</title>
        <authorList>
            <person name="Xue C."/>
        </authorList>
    </citation>
    <scope>NUCLEOTIDE SEQUENCE [LARGE SCALE GENOMIC DNA]</scope>
    <source>
        <strain evidence="1 2">RN62</strain>
    </source>
</reference>
<gene>
    <name evidence="1" type="ORF">D1013_08925</name>
</gene>